<keyword evidence="3" id="KW-0324">Glycolysis</keyword>
<evidence type="ECO:0000256" key="3">
    <source>
        <dbReference type="HAMAP-Rule" id="MF_00524"/>
    </source>
</evidence>
<dbReference type="NCBIfam" id="TIGR00749">
    <property type="entry name" value="glk"/>
    <property type="match status" value="1"/>
</dbReference>
<comment type="subcellular location">
    <subcellularLocation>
        <location evidence="3">Cytoplasm</location>
    </subcellularLocation>
</comment>
<keyword evidence="1 3" id="KW-0808">Transferase</keyword>
<proteinExistence type="inferred from homology"/>
<dbReference type="CDD" id="cd24008">
    <property type="entry name" value="ASKHA_NBD_GLK"/>
    <property type="match status" value="1"/>
</dbReference>
<keyword evidence="2 3" id="KW-0418">Kinase</keyword>
<dbReference type="Proteomes" id="UP000767446">
    <property type="component" value="Unassembled WGS sequence"/>
</dbReference>
<dbReference type="HAMAP" id="MF_00524">
    <property type="entry name" value="Glucokinase"/>
    <property type="match status" value="1"/>
</dbReference>
<dbReference type="InterPro" id="IPR003836">
    <property type="entry name" value="Glucokinase"/>
</dbReference>
<dbReference type="Gene3D" id="3.40.367.20">
    <property type="match status" value="1"/>
</dbReference>
<dbReference type="AlphaFoldDB" id="A0A941GTD6"/>
<gene>
    <name evidence="3" type="primary">glk</name>
    <name evidence="5" type="ORF">DSM107014_16535</name>
</gene>
<sequence>MKVIAGDIGGTKTILRLVEVLEGGRDFDRVYEAIYKSKDFPDLVPMVKQFLAGKDYLPEKACFALAGPVVNNTCKLTNLNWLLDSHRLEQELGIEKVILINDFAAISYGILSLAGNEIKTLQVGSFEADAPIAVIGAGTGLGEGFLVPSGSDYQVFGSEGGHVDFSPRNELEWELLQYLQGKYQLKRVSVERVVSGQGIVAIYQFLRDRGYAPEAPTIKEMMENWEKQQVVGEIRREPAEVISMAALQRGDRLCEKTLSMFVEAYGAEAGNLALKLLPGGGVYIAGGIAGKILPLMEDGRFISVFKEKGRLRRVVEQIPVHVVLNPQVGLLGSVRYAVHC</sequence>
<dbReference type="SUPFAM" id="SSF53067">
    <property type="entry name" value="Actin-like ATPase domain"/>
    <property type="match status" value="1"/>
</dbReference>
<evidence type="ECO:0000256" key="4">
    <source>
        <dbReference type="RuleBase" id="RU004046"/>
    </source>
</evidence>
<keyword evidence="3" id="KW-0963">Cytoplasm</keyword>
<dbReference type="GO" id="GO:0006096">
    <property type="term" value="P:glycolytic process"/>
    <property type="evidence" value="ECO:0007669"/>
    <property type="project" value="UniProtKB-UniRule"/>
</dbReference>
<feature type="binding site" evidence="3">
    <location>
        <begin position="6"/>
        <end position="11"/>
    </location>
    <ligand>
        <name>ATP</name>
        <dbReference type="ChEBI" id="CHEBI:30616"/>
    </ligand>
</feature>
<evidence type="ECO:0000256" key="1">
    <source>
        <dbReference type="ARBA" id="ARBA00022679"/>
    </source>
</evidence>
<name>A0A941GTD6_9CHRO</name>
<dbReference type="NCBIfam" id="NF001415">
    <property type="entry name" value="PRK00292.1-2"/>
    <property type="match status" value="1"/>
</dbReference>
<dbReference type="GO" id="GO:0005536">
    <property type="term" value="F:D-glucose binding"/>
    <property type="evidence" value="ECO:0007669"/>
    <property type="project" value="InterPro"/>
</dbReference>
<keyword evidence="3" id="KW-0547">Nucleotide-binding</keyword>
<dbReference type="EC" id="2.7.1.2" evidence="3"/>
<dbReference type="Pfam" id="PF02685">
    <property type="entry name" value="Glucokinase"/>
    <property type="match status" value="1"/>
</dbReference>
<accession>A0A941GTD6</accession>
<dbReference type="GO" id="GO:0005524">
    <property type="term" value="F:ATP binding"/>
    <property type="evidence" value="ECO:0007669"/>
    <property type="project" value="UniProtKB-UniRule"/>
</dbReference>
<evidence type="ECO:0000313" key="5">
    <source>
        <dbReference type="EMBL" id="MBR8829477.1"/>
    </source>
</evidence>
<dbReference type="PANTHER" id="PTHR47363:SF1">
    <property type="entry name" value="GLUCOKINASE"/>
    <property type="match status" value="1"/>
</dbReference>
<dbReference type="EMBL" id="JADQBC010000138">
    <property type="protein sequence ID" value="MBR8829477.1"/>
    <property type="molecule type" value="Genomic_DNA"/>
</dbReference>
<evidence type="ECO:0000313" key="6">
    <source>
        <dbReference type="Proteomes" id="UP000767446"/>
    </source>
</evidence>
<dbReference type="InterPro" id="IPR043129">
    <property type="entry name" value="ATPase_NBD"/>
</dbReference>
<reference evidence="5" key="1">
    <citation type="submission" date="2021-02" db="EMBL/GenBank/DDBJ databases">
        <title>Metagenome analyses of Stigonema ocellatum DSM 106950, Chlorogloea purpurea SAG 13.99 and Gomphosphaeria aponina DSM 107014.</title>
        <authorList>
            <person name="Marter P."/>
            <person name="Huang S."/>
        </authorList>
    </citation>
    <scope>NUCLEOTIDE SEQUENCE</scope>
    <source>
        <strain evidence="5">JP213</strain>
    </source>
</reference>
<organism evidence="5 6">
    <name type="scientific">Gomphosphaeria aponina SAG 52.96 = DSM 107014</name>
    <dbReference type="NCBI Taxonomy" id="1521640"/>
    <lineage>
        <taxon>Bacteria</taxon>
        <taxon>Bacillati</taxon>
        <taxon>Cyanobacteriota</taxon>
        <taxon>Cyanophyceae</taxon>
        <taxon>Oscillatoriophycideae</taxon>
        <taxon>Chroococcales</taxon>
        <taxon>Gomphosphaeriaceae</taxon>
        <taxon>Gomphosphaeria</taxon>
    </lineage>
</organism>
<keyword evidence="3" id="KW-0067">ATP-binding</keyword>
<protein>
    <recommendedName>
        <fullName evidence="3">Glucokinase</fullName>
        <ecNumber evidence="3">2.7.1.2</ecNumber>
    </recommendedName>
    <alternativeName>
        <fullName evidence="3">Glucose kinase</fullName>
    </alternativeName>
</protein>
<dbReference type="GO" id="GO:0005737">
    <property type="term" value="C:cytoplasm"/>
    <property type="evidence" value="ECO:0007669"/>
    <property type="project" value="UniProtKB-SubCell"/>
</dbReference>
<comment type="catalytic activity">
    <reaction evidence="3">
        <text>D-glucose + ATP = D-glucose 6-phosphate + ADP + H(+)</text>
        <dbReference type="Rhea" id="RHEA:17825"/>
        <dbReference type="ChEBI" id="CHEBI:4167"/>
        <dbReference type="ChEBI" id="CHEBI:15378"/>
        <dbReference type="ChEBI" id="CHEBI:30616"/>
        <dbReference type="ChEBI" id="CHEBI:61548"/>
        <dbReference type="ChEBI" id="CHEBI:456216"/>
        <dbReference type="EC" id="2.7.1.2"/>
    </reaction>
</comment>
<evidence type="ECO:0000256" key="2">
    <source>
        <dbReference type="ARBA" id="ARBA00022777"/>
    </source>
</evidence>
<comment type="caution">
    <text evidence="5">The sequence shown here is derived from an EMBL/GenBank/DDBJ whole genome shotgun (WGS) entry which is preliminary data.</text>
</comment>
<dbReference type="Gene3D" id="3.30.420.40">
    <property type="match status" value="1"/>
</dbReference>
<dbReference type="PANTHER" id="PTHR47363">
    <property type="entry name" value="GLUCOKINASE"/>
    <property type="match status" value="1"/>
</dbReference>
<dbReference type="GO" id="GO:0004340">
    <property type="term" value="F:glucokinase activity"/>
    <property type="evidence" value="ECO:0007669"/>
    <property type="project" value="UniProtKB-UniRule"/>
</dbReference>
<comment type="similarity">
    <text evidence="3 4">Belongs to the bacterial glucokinase family.</text>
</comment>